<gene>
    <name evidence="1" type="ORF">GGQ63_000423</name>
</gene>
<comment type="caution">
    <text evidence="1">The sequence shown here is derived from an EMBL/GenBank/DDBJ whole genome shotgun (WGS) entry which is preliminary data.</text>
</comment>
<dbReference type="RefSeq" id="WP_183851999.1">
    <property type="nucleotide sequence ID" value="NZ_JACHOO010000001.1"/>
</dbReference>
<evidence type="ECO:0000313" key="2">
    <source>
        <dbReference type="Proteomes" id="UP000523821"/>
    </source>
</evidence>
<protein>
    <submittedName>
        <fullName evidence="1">Putative membrane protein</fullName>
    </submittedName>
</protein>
<evidence type="ECO:0000313" key="1">
    <source>
        <dbReference type="EMBL" id="MBB5751380.1"/>
    </source>
</evidence>
<name>A0A7W9CT07_9HYPH</name>
<organism evidence="1 2">
    <name type="scientific">Prosthecomicrobium pneumaticum</name>
    <dbReference type="NCBI Taxonomy" id="81895"/>
    <lineage>
        <taxon>Bacteria</taxon>
        <taxon>Pseudomonadati</taxon>
        <taxon>Pseudomonadota</taxon>
        <taxon>Alphaproteobacteria</taxon>
        <taxon>Hyphomicrobiales</taxon>
        <taxon>Kaistiaceae</taxon>
        <taxon>Prosthecomicrobium</taxon>
    </lineage>
</organism>
<dbReference type="Pfam" id="PF05120">
    <property type="entry name" value="GvpG"/>
    <property type="match status" value="1"/>
</dbReference>
<reference evidence="1 2" key="1">
    <citation type="submission" date="2020-08" db="EMBL/GenBank/DDBJ databases">
        <title>Genomic Encyclopedia of Type Strains, Phase IV (KMG-IV): sequencing the most valuable type-strain genomes for metagenomic binning, comparative biology and taxonomic classification.</title>
        <authorList>
            <person name="Goeker M."/>
        </authorList>
    </citation>
    <scope>NUCLEOTIDE SEQUENCE [LARGE SCALE GENOMIC DNA]</scope>
    <source>
        <strain evidence="1 2">DSM 16268</strain>
    </source>
</reference>
<dbReference type="InterPro" id="IPR007804">
    <property type="entry name" value="GvpG"/>
</dbReference>
<sequence>MAILTNVLGAPVVGPLKGVLWLSRLLLEQAEAALYDENAIRAGLFALEERLEAGEIDEAQYEKEEDVLLERLRIARERHRGGG</sequence>
<accession>A0A7W9CT07</accession>
<dbReference type="EMBL" id="JACHOO010000001">
    <property type="protein sequence ID" value="MBB5751380.1"/>
    <property type="molecule type" value="Genomic_DNA"/>
</dbReference>
<dbReference type="Proteomes" id="UP000523821">
    <property type="component" value="Unassembled WGS sequence"/>
</dbReference>
<keyword evidence="2" id="KW-1185">Reference proteome</keyword>
<proteinExistence type="predicted"/>
<dbReference type="AlphaFoldDB" id="A0A7W9CT07"/>